<dbReference type="AlphaFoldDB" id="A0A8H3IT52"/>
<dbReference type="OrthoDB" id="5415191at2759"/>
<evidence type="ECO:0000313" key="3">
    <source>
        <dbReference type="Proteomes" id="UP000664203"/>
    </source>
</evidence>
<name>A0A8H3IT52_9LECA</name>
<gene>
    <name evidence="2" type="ORF">ALECFALPRED_005291</name>
</gene>
<evidence type="ECO:0000313" key="2">
    <source>
        <dbReference type="EMBL" id="CAF9932440.1"/>
    </source>
</evidence>
<keyword evidence="3" id="KW-1185">Reference proteome</keyword>
<dbReference type="EMBL" id="CAJPDR010000329">
    <property type="protein sequence ID" value="CAF9932440.1"/>
    <property type="molecule type" value="Genomic_DNA"/>
</dbReference>
<feature type="signal peptide" evidence="1">
    <location>
        <begin position="1"/>
        <end position="19"/>
    </location>
</feature>
<sequence>MQMFLSTHLFAFFNLVANANPIPLTLPLNSTAISNSSATAQSLYSDPLPIPDSFSIKAGAFGPDLEPTTCLFNAVSAFGELALFDYDGLSDSVVFHFSNHPSVIIAVVTPGPGIFVERRFALWGIWLGIRYMMAHHQFQAATFALSWEDVIVGAVDFARQSTIDGGNGNGNCTYQTCQTGTLLPSHPHTVNPSPTVLNATTPSPVNADNLKVTIGLFGHPINLSTIILLLFVTLHDAAQHSATDIIPRPYRIGLHTALFLITPTPRAEAPFPEYDWLIRSLVQLPDFMLNKGKFSEASIVVRMNGAVIIDVSLINAGSGPSSLNTLDGATA</sequence>
<feature type="chain" id="PRO_5034339046" evidence="1">
    <location>
        <begin position="20"/>
        <end position="331"/>
    </location>
</feature>
<reference evidence="2" key="1">
    <citation type="submission" date="2021-03" db="EMBL/GenBank/DDBJ databases">
        <authorList>
            <person name="Tagirdzhanova G."/>
        </authorList>
    </citation>
    <scope>NUCLEOTIDE SEQUENCE</scope>
</reference>
<accession>A0A8H3IT52</accession>
<keyword evidence="1" id="KW-0732">Signal</keyword>
<proteinExistence type="predicted"/>
<organism evidence="2 3">
    <name type="scientific">Alectoria fallacina</name>
    <dbReference type="NCBI Taxonomy" id="1903189"/>
    <lineage>
        <taxon>Eukaryota</taxon>
        <taxon>Fungi</taxon>
        <taxon>Dikarya</taxon>
        <taxon>Ascomycota</taxon>
        <taxon>Pezizomycotina</taxon>
        <taxon>Lecanoromycetes</taxon>
        <taxon>OSLEUM clade</taxon>
        <taxon>Lecanoromycetidae</taxon>
        <taxon>Lecanorales</taxon>
        <taxon>Lecanorineae</taxon>
        <taxon>Parmeliaceae</taxon>
        <taxon>Alectoria</taxon>
    </lineage>
</organism>
<dbReference type="Proteomes" id="UP000664203">
    <property type="component" value="Unassembled WGS sequence"/>
</dbReference>
<evidence type="ECO:0000256" key="1">
    <source>
        <dbReference type="SAM" id="SignalP"/>
    </source>
</evidence>
<protein>
    <submittedName>
        <fullName evidence="2">Uncharacterized protein</fullName>
    </submittedName>
</protein>
<comment type="caution">
    <text evidence="2">The sequence shown here is derived from an EMBL/GenBank/DDBJ whole genome shotgun (WGS) entry which is preliminary data.</text>
</comment>